<sequence>MAQHADNVRQRLQAVLDHAAEARTSAERRRAAAQRYLANAAAAHAAADKARQRLADRQPAE</sequence>
<accession>A0ABN6CSQ7</accession>
<dbReference type="RefSeq" id="WP_189330586.1">
    <property type="nucleotide sequence ID" value="NZ_AP023356.1"/>
</dbReference>
<gene>
    <name evidence="1" type="ORF">Aiant_89400</name>
</gene>
<proteinExistence type="predicted"/>
<organism evidence="1 2">
    <name type="scientific">Actinoplanes ianthinogenes</name>
    <dbReference type="NCBI Taxonomy" id="122358"/>
    <lineage>
        <taxon>Bacteria</taxon>
        <taxon>Bacillati</taxon>
        <taxon>Actinomycetota</taxon>
        <taxon>Actinomycetes</taxon>
        <taxon>Micromonosporales</taxon>
        <taxon>Micromonosporaceae</taxon>
        <taxon>Actinoplanes</taxon>
    </lineage>
</organism>
<evidence type="ECO:0000313" key="2">
    <source>
        <dbReference type="Proteomes" id="UP000676967"/>
    </source>
</evidence>
<reference evidence="1 2" key="1">
    <citation type="submission" date="2020-08" db="EMBL/GenBank/DDBJ databases">
        <title>Whole genome shotgun sequence of Actinoplanes ianthinogenes NBRC 13996.</title>
        <authorList>
            <person name="Komaki H."/>
            <person name="Tamura T."/>
        </authorList>
    </citation>
    <scope>NUCLEOTIDE SEQUENCE [LARGE SCALE GENOMIC DNA]</scope>
    <source>
        <strain evidence="1 2">NBRC 13996</strain>
    </source>
</reference>
<name>A0ABN6CSQ7_9ACTN</name>
<keyword evidence="2" id="KW-1185">Reference proteome</keyword>
<dbReference type="Proteomes" id="UP000676967">
    <property type="component" value="Chromosome"/>
</dbReference>
<evidence type="ECO:0000313" key="1">
    <source>
        <dbReference type="EMBL" id="BCJ48283.1"/>
    </source>
</evidence>
<protein>
    <submittedName>
        <fullName evidence="1">Uncharacterized protein</fullName>
    </submittedName>
</protein>
<dbReference type="EMBL" id="AP023356">
    <property type="protein sequence ID" value="BCJ48283.1"/>
    <property type="molecule type" value="Genomic_DNA"/>
</dbReference>